<dbReference type="AlphaFoldDB" id="A0A3Q9ISX1"/>
<dbReference type="InterPro" id="IPR006406">
    <property type="entry name" value="Nic_PRibTrfase"/>
</dbReference>
<evidence type="ECO:0000256" key="8">
    <source>
        <dbReference type="RuleBase" id="RU003838"/>
    </source>
</evidence>
<dbReference type="NCBIfam" id="TIGR01514">
    <property type="entry name" value="NAPRTase"/>
    <property type="match status" value="1"/>
</dbReference>
<dbReference type="InterPro" id="IPR040727">
    <property type="entry name" value="NAPRTase_N"/>
</dbReference>
<gene>
    <name evidence="7 11" type="primary">pncB</name>
    <name evidence="11" type="ORF">D8S85_06575</name>
</gene>
<dbReference type="PIRSF" id="PIRSF000484">
    <property type="entry name" value="NAPRT"/>
    <property type="match status" value="1"/>
</dbReference>
<evidence type="ECO:0000256" key="1">
    <source>
        <dbReference type="ARBA" id="ARBA00004952"/>
    </source>
</evidence>
<keyword evidence="11" id="KW-0808">Transferase</keyword>
<feature type="domain" description="Nicotinate/nicotinamide phosphoribosyltransferase" evidence="9">
    <location>
        <begin position="157"/>
        <end position="351"/>
    </location>
</feature>
<dbReference type="KEGG" id="buy:D8S85_06575"/>
<dbReference type="NCBIfam" id="NF003704">
    <property type="entry name" value="PRK05321.1"/>
    <property type="match status" value="1"/>
</dbReference>
<sequence>MIIHDFLDNDLYKFTVMNAIQKKFPDSEVVYRFVNRGNTSFPPGFADALREEVESMAGVVLSKENEKFMRAKCYYFDSVFFDLLKGFRFNPAEVQVSQEGGELNVEIRGLWYRTVLWEVPLMAMISELYFRMTGQVARDLERNATEKAKAFAGIKAEISEFGTRRRFSFDVQDRVIGILKENMKGLLNGTSNVYFAMKYDLTPMGTHPHEWFMYHGAHFGYRSANALALENWVDVYDGYLGIALTDTYTSDNFFNSFDTKYAKLFDGLRWDSGDPLEFTEKALKHYRKHRVDPKSKTIVYSDALDLDGVKKIKTFVDGRLHDVYGIGTYLTNDVGVTPLNMVIKLFECRPKGSEVFLPAVKLSDVEGKHTGYPDEVDLCLKMLRLK</sequence>
<evidence type="ECO:0000256" key="5">
    <source>
        <dbReference type="ARBA" id="ARBA00022598"/>
    </source>
</evidence>
<dbReference type="GO" id="GO:0034355">
    <property type="term" value="P:NAD+ biosynthetic process via the salvage pathway"/>
    <property type="evidence" value="ECO:0007669"/>
    <property type="project" value="TreeGrafter"/>
</dbReference>
<keyword evidence="11" id="KW-0328">Glycosyltransferase</keyword>
<dbReference type="SUPFAM" id="SSF51690">
    <property type="entry name" value="Nicotinate/Quinolinate PRTase C-terminal domain-like"/>
    <property type="match status" value="1"/>
</dbReference>
<name>A0A3Q9ISX1_9BACT</name>
<comment type="similarity">
    <text evidence="2 7 8">Belongs to the NAPRTase family.</text>
</comment>
<organism evidence="11 12">
    <name type="scientific">Butyricimonas faecalis</name>
    <dbReference type="NCBI Taxonomy" id="2093856"/>
    <lineage>
        <taxon>Bacteria</taxon>
        <taxon>Pseudomonadati</taxon>
        <taxon>Bacteroidota</taxon>
        <taxon>Bacteroidia</taxon>
        <taxon>Bacteroidales</taxon>
        <taxon>Odoribacteraceae</taxon>
        <taxon>Butyricimonas</taxon>
    </lineage>
</organism>
<dbReference type="Gene3D" id="3.20.140.10">
    <property type="entry name" value="nicotinate phosphoribosyltransferase"/>
    <property type="match status" value="1"/>
</dbReference>
<dbReference type="GO" id="GO:0016757">
    <property type="term" value="F:glycosyltransferase activity"/>
    <property type="evidence" value="ECO:0007669"/>
    <property type="project" value="UniProtKB-KW"/>
</dbReference>
<evidence type="ECO:0000313" key="11">
    <source>
        <dbReference type="EMBL" id="AZS29256.1"/>
    </source>
</evidence>
<dbReference type="PANTHER" id="PTHR11098:SF1">
    <property type="entry name" value="NICOTINATE PHOSPHORIBOSYLTRANSFERASE"/>
    <property type="match status" value="1"/>
</dbReference>
<dbReference type="Pfam" id="PF17767">
    <property type="entry name" value="NAPRTase_N"/>
    <property type="match status" value="1"/>
</dbReference>
<dbReference type="Pfam" id="PF04095">
    <property type="entry name" value="NAPRTase"/>
    <property type="match status" value="1"/>
</dbReference>
<keyword evidence="12" id="KW-1185">Reference proteome</keyword>
<reference evidence="11 12" key="1">
    <citation type="submission" date="2018-10" db="EMBL/GenBank/DDBJ databases">
        <title>Butyricimonas faecalis sp. nov., isolated from human faeces and emended description of the genus Butyricimonas.</title>
        <authorList>
            <person name="Le Roy T."/>
            <person name="Van der Smissen P."/>
            <person name="Paquot A."/>
            <person name="Delzenne N."/>
            <person name="Muccioli G."/>
            <person name="Collet J.-F."/>
            <person name="Cani P.D."/>
        </authorList>
    </citation>
    <scope>NUCLEOTIDE SEQUENCE [LARGE SCALE GENOMIC DNA]</scope>
    <source>
        <strain evidence="11 12">H184</strain>
    </source>
</reference>
<dbReference type="OrthoDB" id="9771406at2"/>
<comment type="catalytic activity">
    <reaction evidence="7 8">
        <text>5-phospho-alpha-D-ribose 1-diphosphate + nicotinate + ATP + H2O = nicotinate beta-D-ribonucleotide + ADP + phosphate + diphosphate</text>
        <dbReference type="Rhea" id="RHEA:36163"/>
        <dbReference type="ChEBI" id="CHEBI:15377"/>
        <dbReference type="ChEBI" id="CHEBI:30616"/>
        <dbReference type="ChEBI" id="CHEBI:32544"/>
        <dbReference type="ChEBI" id="CHEBI:33019"/>
        <dbReference type="ChEBI" id="CHEBI:43474"/>
        <dbReference type="ChEBI" id="CHEBI:57502"/>
        <dbReference type="ChEBI" id="CHEBI:58017"/>
        <dbReference type="ChEBI" id="CHEBI:456216"/>
        <dbReference type="EC" id="6.3.4.21"/>
    </reaction>
</comment>
<dbReference type="InterPro" id="IPR007229">
    <property type="entry name" value="Nic_PRibTrfase-Fam"/>
</dbReference>
<evidence type="ECO:0000259" key="10">
    <source>
        <dbReference type="Pfam" id="PF17767"/>
    </source>
</evidence>
<dbReference type="EMBL" id="CP032819">
    <property type="protein sequence ID" value="AZS29256.1"/>
    <property type="molecule type" value="Genomic_DNA"/>
</dbReference>
<evidence type="ECO:0000256" key="6">
    <source>
        <dbReference type="ARBA" id="ARBA00022642"/>
    </source>
</evidence>
<protein>
    <recommendedName>
        <fullName evidence="3 7">Nicotinate phosphoribosyltransferase</fullName>
        <shortName evidence="7">NAPRTase</shortName>
        <ecNumber evidence="3 7">6.3.4.21</ecNumber>
    </recommendedName>
</protein>
<dbReference type="SUPFAM" id="SSF54675">
    <property type="entry name" value="Nicotinate/Quinolinate PRTase N-terminal domain-like"/>
    <property type="match status" value="1"/>
</dbReference>
<keyword evidence="4 7" id="KW-0597">Phosphoprotein</keyword>
<dbReference type="HAMAP" id="MF_00570">
    <property type="entry name" value="NAPRTase"/>
    <property type="match status" value="1"/>
</dbReference>
<dbReference type="GO" id="GO:0004516">
    <property type="term" value="F:nicotinate phosphoribosyltransferase activity"/>
    <property type="evidence" value="ECO:0007669"/>
    <property type="project" value="UniProtKB-UniRule"/>
</dbReference>
<dbReference type="UniPathway" id="UPA00253">
    <property type="reaction ID" value="UER00457"/>
</dbReference>
<feature type="modified residue" description="Phosphohistidine; by autocatalysis" evidence="7">
    <location>
        <position position="209"/>
    </location>
</feature>
<evidence type="ECO:0000256" key="3">
    <source>
        <dbReference type="ARBA" id="ARBA00013236"/>
    </source>
</evidence>
<dbReference type="InterPro" id="IPR036068">
    <property type="entry name" value="Nicotinate_pribotase-like_C"/>
</dbReference>
<evidence type="ECO:0000256" key="4">
    <source>
        <dbReference type="ARBA" id="ARBA00022553"/>
    </source>
</evidence>
<dbReference type="GO" id="GO:0005829">
    <property type="term" value="C:cytosol"/>
    <property type="evidence" value="ECO:0007669"/>
    <property type="project" value="TreeGrafter"/>
</dbReference>
<keyword evidence="5 7" id="KW-0436">Ligase</keyword>
<dbReference type="InterPro" id="IPR041525">
    <property type="entry name" value="N/Namide_PRibTrfase"/>
</dbReference>
<feature type="domain" description="Nicotinate phosphoribosyltransferase N-terminal" evidence="10">
    <location>
        <begin position="7"/>
        <end position="126"/>
    </location>
</feature>
<keyword evidence="6 7" id="KW-0662">Pyridine nucleotide biosynthesis</keyword>
<evidence type="ECO:0000256" key="7">
    <source>
        <dbReference type="HAMAP-Rule" id="MF_00570"/>
    </source>
</evidence>
<accession>A0A3Q9ISX1</accession>
<proteinExistence type="inferred from homology"/>
<dbReference type="Proteomes" id="UP000270673">
    <property type="component" value="Chromosome"/>
</dbReference>
<dbReference type="EC" id="6.3.4.21" evidence="3 7"/>
<evidence type="ECO:0000259" key="9">
    <source>
        <dbReference type="Pfam" id="PF04095"/>
    </source>
</evidence>
<dbReference type="PANTHER" id="PTHR11098">
    <property type="entry name" value="NICOTINATE PHOSPHORIBOSYLTRANSFERASE"/>
    <property type="match status" value="1"/>
</dbReference>
<comment type="pathway">
    <text evidence="1 7 8">Cofactor biosynthesis; NAD(+) biosynthesis; nicotinate D-ribonucleotide from nicotinate: step 1/1.</text>
</comment>
<comment type="PTM">
    <text evidence="7 8">Transiently phosphorylated on a His residue during the reaction cycle. Phosphorylation strongly increases the affinity for substrates and increases the rate of nicotinate D-ribonucleotide production. Dephosphorylation regenerates the low-affinity form of the enzyme, leading to product release.</text>
</comment>
<evidence type="ECO:0000313" key="12">
    <source>
        <dbReference type="Proteomes" id="UP000270673"/>
    </source>
</evidence>
<dbReference type="RefSeq" id="WP_106480003.1">
    <property type="nucleotide sequence ID" value="NZ_CP032819.1"/>
</dbReference>
<comment type="function">
    <text evidence="7 8">Catalyzes the synthesis of beta-nicotinate D-ribonucleotide from nicotinate and 5-phospho-D-ribose 1-phosphate at the expense of ATP.</text>
</comment>
<evidence type="ECO:0000256" key="2">
    <source>
        <dbReference type="ARBA" id="ARBA00010897"/>
    </source>
</evidence>